<evidence type="ECO:0000259" key="2">
    <source>
        <dbReference type="Pfam" id="PF13439"/>
    </source>
</evidence>
<dbReference type="InterPro" id="IPR001296">
    <property type="entry name" value="Glyco_trans_1"/>
</dbReference>
<dbReference type="KEGG" id="ksc:CD178_00671"/>
<keyword evidence="3" id="KW-0808">Transferase</keyword>
<dbReference type="CDD" id="cd03811">
    <property type="entry name" value="GT4_GT28_WabH-like"/>
    <property type="match status" value="1"/>
</dbReference>
<dbReference type="InterPro" id="IPR028098">
    <property type="entry name" value="Glyco_trans_4-like_N"/>
</dbReference>
<dbReference type="PANTHER" id="PTHR12526:SF636">
    <property type="entry name" value="BLL3647 PROTEIN"/>
    <property type="match status" value="1"/>
</dbReference>
<evidence type="ECO:0000313" key="3">
    <source>
        <dbReference type="EMBL" id="AXY21484.1"/>
    </source>
</evidence>
<dbReference type="GO" id="GO:0016757">
    <property type="term" value="F:glycosyltransferase activity"/>
    <property type="evidence" value="ECO:0007669"/>
    <property type="project" value="UniProtKB-KW"/>
</dbReference>
<keyword evidence="4" id="KW-1185">Reference proteome</keyword>
<dbReference type="Gene3D" id="3.40.50.2000">
    <property type="entry name" value="Glycogen Phosphorylase B"/>
    <property type="match status" value="2"/>
</dbReference>
<dbReference type="AlphaFoldDB" id="A0A347W9E1"/>
<feature type="domain" description="Glycosyl transferase family 1" evidence="1">
    <location>
        <begin position="166"/>
        <end position="325"/>
    </location>
</feature>
<dbReference type="Pfam" id="PF13439">
    <property type="entry name" value="Glyco_transf_4"/>
    <property type="match status" value="1"/>
</dbReference>
<feature type="domain" description="Glycosyltransferase subfamily 4-like N-terminal" evidence="2">
    <location>
        <begin position="21"/>
        <end position="155"/>
    </location>
</feature>
<dbReference type="Proteomes" id="UP000264120">
    <property type="component" value="Chromosome"/>
</dbReference>
<sequence>MPEETGQRMRVLHVMAAQGNGGAELYSTDVMLSLQAAGLAQKAVLHPHAPRVAEMRAAGMDVETAPLRFPLRLGARLALRRLIARMRPDIIHCWLRRAAEIVPTGTGIPVIGWFGNYKDLRPFAHCDWFVGCTADMARSMRERGAPADRVAYIPTFPSVRPEAPVLRQSLDTPADAPVLLVLSRLHPAKGLETLLDALAALPRCHVWLAGEGNLRAALMAQAERLGIAGRVHFLGWRSDRGALLAAADICVLPSRYEPFGTVILDAWSADIPLVACAADGPRAHIRDGENGMLVPIDDVGALAGALRRVLDDPALAARIVSGGRRDYEAHFTPQAVTAQWLALYDRVLSAGCR</sequence>
<dbReference type="EMBL" id="CP023036">
    <property type="protein sequence ID" value="AXY21484.1"/>
    <property type="molecule type" value="Genomic_DNA"/>
</dbReference>
<evidence type="ECO:0000313" key="4">
    <source>
        <dbReference type="Proteomes" id="UP000264120"/>
    </source>
</evidence>
<name>A0A347W9E1_9PROT</name>
<organism evidence="3 4">
    <name type="scientific">Komagataeibacter saccharivorans</name>
    <dbReference type="NCBI Taxonomy" id="265959"/>
    <lineage>
        <taxon>Bacteria</taxon>
        <taxon>Pseudomonadati</taxon>
        <taxon>Pseudomonadota</taxon>
        <taxon>Alphaproteobacteria</taxon>
        <taxon>Acetobacterales</taxon>
        <taxon>Acetobacteraceae</taxon>
        <taxon>Komagataeibacter</taxon>
    </lineage>
</organism>
<accession>A0A347W9E1</accession>
<evidence type="ECO:0000259" key="1">
    <source>
        <dbReference type="Pfam" id="PF00534"/>
    </source>
</evidence>
<dbReference type="EC" id="2.4.-.-" evidence="3"/>
<protein>
    <submittedName>
        <fullName evidence="3">Glycosyltransferase EpsD</fullName>
        <ecNumber evidence="3">2.4.-.-</ecNumber>
    </submittedName>
</protein>
<keyword evidence="3" id="KW-0328">Glycosyltransferase</keyword>
<dbReference type="PANTHER" id="PTHR12526">
    <property type="entry name" value="GLYCOSYLTRANSFERASE"/>
    <property type="match status" value="1"/>
</dbReference>
<gene>
    <name evidence="3" type="primary">epsD_1</name>
    <name evidence="3" type="ORF">CD178_00671</name>
</gene>
<dbReference type="SUPFAM" id="SSF53756">
    <property type="entry name" value="UDP-Glycosyltransferase/glycogen phosphorylase"/>
    <property type="match status" value="1"/>
</dbReference>
<proteinExistence type="predicted"/>
<reference evidence="3 4" key="1">
    <citation type="submission" date="2017-08" db="EMBL/GenBank/DDBJ databases">
        <title>Complete genome sequence of Gluconacetobacter saccharivorans CV1 isolated from Fermented Vinegar.</title>
        <authorList>
            <person name="Kim S.-Y."/>
        </authorList>
    </citation>
    <scope>NUCLEOTIDE SEQUENCE [LARGE SCALE GENOMIC DNA]</scope>
    <source>
        <strain evidence="3 4">CV1</strain>
    </source>
</reference>
<dbReference type="Pfam" id="PF00534">
    <property type="entry name" value="Glycos_transf_1"/>
    <property type="match status" value="1"/>
</dbReference>